<dbReference type="Pfam" id="PF15879">
    <property type="entry name" value="MWFE"/>
    <property type="match status" value="1"/>
</dbReference>
<keyword evidence="11" id="KW-0496">Mitochondrion</keyword>
<evidence type="ECO:0000256" key="5">
    <source>
        <dbReference type="ARBA" id="ARBA00022448"/>
    </source>
</evidence>
<evidence type="ECO:0000256" key="8">
    <source>
        <dbReference type="ARBA" id="ARBA00022792"/>
    </source>
</evidence>
<gene>
    <name evidence="13" type="ORF">GMORB2_6994</name>
</gene>
<evidence type="ECO:0000313" key="13">
    <source>
        <dbReference type="EMBL" id="KAF4122687.1"/>
    </source>
</evidence>
<dbReference type="RefSeq" id="XP_035321339.1">
    <property type="nucleotide sequence ID" value="XM_035468959.1"/>
</dbReference>
<keyword evidence="7" id="KW-0812">Transmembrane</keyword>
<comment type="similarity">
    <text evidence="3">Belongs to the complex I NDUFA1 subunit family.</text>
</comment>
<evidence type="ECO:0000256" key="12">
    <source>
        <dbReference type="ARBA" id="ARBA00023136"/>
    </source>
</evidence>
<protein>
    <recommendedName>
        <fullName evidence="4">NADH dehydrogenase [ubiquinone] 1 alpha subcomplex subunit 1</fullName>
    </recommendedName>
</protein>
<dbReference type="EMBL" id="JAANYQ010000008">
    <property type="protein sequence ID" value="KAF4122687.1"/>
    <property type="molecule type" value="Genomic_DNA"/>
</dbReference>
<comment type="function">
    <text evidence="1">Accessory subunit of the mitochondrial membrane respiratory chain NADH dehydrogenase (Complex I), that is believed not to be involved in catalysis. Complex I functions in the transfer of electrons from NADH to the respiratory chain. The immediate electron acceptor for the enzyme is believed to be ubiquinone.</text>
</comment>
<accession>A0A9P5D1F2</accession>
<evidence type="ECO:0000256" key="6">
    <source>
        <dbReference type="ARBA" id="ARBA00022660"/>
    </source>
</evidence>
<evidence type="ECO:0000313" key="14">
    <source>
        <dbReference type="Proteomes" id="UP000749293"/>
    </source>
</evidence>
<keyword evidence="8" id="KW-0999">Mitochondrion inner membrane</keyword>
<evidence type="ECO:0000256" key="3">
    <source>
        <dbReference type="ARBA" id="ARBA00009960"/>
    </source>
</evidence>
<dbReference type="OrthoDB" id="1920692at2759"/>
<evidence type="ECO:0000256" key="11">
    <source>
        <dbReference type="ARBA" id="ARBA00023128"/>
    </source>
</evidence>
<evidence type="ECO:0000256" key="10">
    <source>
        <dbReference type="ARBA" id="ARBA00022989"/>
    </source>
</evidence>
<dbReference type="PANTHER" id="PTHR17098">
    <property type="entry name" value="NADH-UBIQUINONE OXIDOREDUCTASE MWFE SUBUNIT"/>
    <property type="match status" value="1"/>
</dbReference>
<keyword evidence="9" id="KW-0249">Electron transport</keyword>
<comment type="subcellular location">
    <subcellularLocation>
        <location evidence="2">Mitochondrion inner membrane</location>
        <topology evidence="2">Single-pass membrane protein</topology>
        <orientation evidence="2">Matrix side</orientation>
    </subcellularLocation>
</comment>
<reference evidence="13" key="1">
    <citation type="submission" date="2020-03" db="EMBL/GenBank/DDBJ databases">
        <title>Site-based positive gene gene selection in Geosmithia morbida across the United States reveals a broad range of putative effectors and factors for local host and environmental adapation.</title>
        <authorList>
            <person name="Onufrak A."/>
            <person name="Murdoch R.W."/>
            <person name="Gazis R."/>
            <person name="Huff M."/>
            <person name="Staton M."/>
            <person name="Klingeman W."/>
            <person name="Hadziabdic D."/>
        </authorList>
    </citation>
    <scope>NUCLEOTIDE SEQUENCE</scope>
    <source>
        <strain evidence="13">1262</strain>
    </source>
</reference>
<evidence type="ECO:0000256" key="2">
    <source>
        <dbReference type="ARBA" id="ARBA00004298"/>
    </source>
</evidence>
<dbReference type="Proteomes" id="UP000749293">
    <property type="component" value="Unassembled WGS sequence"/>
</dbReference>
<sequence length="70" mass="7701">MIVMFGASGFGLAALRTSQNGGKTPRHSLDQWDKLRDVRLTGSKTQQVANATAPAGFELNNPWKLERRMA</sequence>
<evidence type="ECO:0000256" key="9">
    <source>
        <dbReference type="ARBA" id="ARBA00022982"/>
    </source>
</evidence>
<dbReference type="GeneID" id="55973217"/>
<evidence type="ECO:0000256" key="4">
    <source>
        <dbReference type="ARBA" id="ARBA00016392"/>
    </source>
</evidence>
<dbReference type="GO" id="GO:0005743">
    <property type="term" value="C:mitochondrial inner membrane"/>
    <property type="evidence" value="ECO:0007669"/>
    <property type="project" value="UniProtKB-SubCell"/>
</dbReference>
<keyword evidence="10" id="KW-1133">Transmembrane helix</keyword>
<dbReference type="AlphaFoldDB" id="A0A9P5D1F2"/>
<evidence type="ECO:0000256" key="1">
    <source>
        <dbReference type="ARBA" id="ARBA00003195"/>
    </source>
</evidence>
<keyword evidence="5" id="KW-0813">Transport</keyword>
<keyword evidence="12" id="KW-0472">Membrane</keyword>
<name>A0A9P5D1F2_9HYPO</name>
<dbReference type="PANTHER" id="PTHR17098:SF2">
    <property type="entry name" value="NADH DEHYDROGENASE [UBIQUINONE] 1 ALPHA SUBCOMPLEX SUBUNIT 1"/>
    <property type="match status" value="1"/>
</dbReference>
<evidence type="ECO:0000256" key="7">
    <source>
        <dbReference type="ARBA" id="ARBA00022692"/>
    </source>
</evidence>
<comment type="caution">
    <text evidence="13">The sequence shown here is derived from an EMBL/GenBank/DDBJ whole genome shotgun (WGS) entry which is preliminary data.</text>
</comment>
<organism evidence="13 14">
    <name type="scientific">Geosmithia morbida</name>
    <dbReference type="NCBI Taxonomy" id="1094350"/>
    <lineage>
        <taxon>Eukaryota</taxon>
        <taxon>Fungi</taxon>
        <taxon>Dikarya</taxon>
        <taxon>Ascomycota</taxon>
        <taxon>Pezizomycotina</taxon>
        <taxon>Sordariomycetes</taxon>
        <taxon>Hypocreomycetidae</taxon>
        <taxon>Hypocreales</taxon>
        <taxon>Bionectriaceae</taxon>
        <taxon>Geosmithia</taxon>
    </lineage>
</organism>
<dbReference type="InterPro" id="IPR017384">
    <property type="entry name" value="NADH_Ub_cplx-1_asu_su-1"/>
</dbReference>
<keyword evidence="14" id="KW-1185">Reference proteome</keyword>
<keyword evidence="6" id="KW-0679">Respiratory chain</keyword>
<proteinExistence type="inferred from homology"/>